<organism evidence="2 3">
    <name type="scientific">Bifidobacterium aemilianum</name>
    <dbReference type="NCBI Taxonomy" id="2493120"/>
    <lineage>
        <taxon>Bacteria</taxon>
        <taxon>Bacillati</taxon>
        <taxon>Actinomycetota</taxon>
        <taxon>Actinomycetes</taxon>
        <taxon>Bifidobacteriales</taxon>
        <taxon>Bifidobacteriaceae</taxon>
        <taxon>Bifidobacterium</taxon>
    </lineage>
</organism>
<dbReference type="EMBL" id="PDCG01000001">
    <property type="protein sequence ID" value="RBP98412.1"/>
    <property type="molecule type" value="Genomic_DNA"/>
</dbReference>
<name>A0A366KAZ1_9BIFI</name>
<dbReference type="PANTHER" id="PTHR33608">
    <property type="entry name" value="BLL2464 PROTEIN"/>
    <property type="match status" value="1"/>
</dbReference>
<evidence type="ECO:0000259" key="1">
    <source>
        <dbReference type="Pfam" id="PF01882"/>
    </source>
</evidence>
<proteinExistence type="predicted"/>
<gene>
    <name evidence="2" type="ORF">CRD60_00655</name>
</gene>
<dbReference type="AlphaFoldDB" id="A0A366KAZ1"/>
<dbReference type="PANTHER" id="PTHR33608:SF14">
    <property type="entry name" value="POSSIBLE CONSERVED SECRETED PROTEIN"/>
    <property type="match status" value="1"/>
</dbReference>
<keyword evidence="3" id="KW-1185">Reference proteome</keyword>
<sequence length="321" mass="35493">MIDPLIETPPDKAAVRRRIEVLSTSLSLPIVRKALGMLEGEHSSHHSLGSDEVMDTRLYEPGDEARTIDWNTSARVGRPMVTLRERLVTSKVWLLLDAGLEMSGSCDSGERAYELACNALCMFAALSLKRGDDISLVFGDSAAIRRVPFHGGFAQFEGTLDASTQDLWLRPRNIEALLSYARTIRDRHSLIVLATDEHALEEVHLKQISAIAQTHPLVLVDVATINPLSMSGYARIFDGNSPRRIPAFMRSDKAAQEVETHRSYLAAALERELRRCGSTMIHPKTSEDMFAQFVRLISSSLAQSTGGQGWPANMPKARSVI</sequence>
<reference evidence="2 3" key="1">
    <citation type="submission" date="2017-10" db="EMBL/GenBank/DDBJ databases">
        <title>Bifidobacterium xylocopum sp. nov. and Bifidobacterium aemilianum sp. nov., from the carpenter bee (Xylocopa violacea) digestive tract.</title>
        <authorList>
            <person name="Alberoni D."/>
            <person name="Baffoni L."/>
            <person name="Di Gioia D."/>
            <person name="Gaggia F."/>
            <person name="Biavati B."/>
        </authorList>
    </citation>
    <scope>NUCLEOTIDE SEQUENCE [LARGE SCALE GENOMIC DNA]</scope>
    <source>
        <strain evidence="2 3">XV10</strain>
    </source>
</reference>
<comment type="caution">
    <text evidence="2">The sequence shown here is derived from an EMBL/GenBank/DDBJ whole genome shotgun (WGS) entry which is preliminary data.</text>
</comment>
<protein>
    <submittedName>
        <fullName evidence="2">DUF58 domain-containing protein</fullName>
    </submittedName>
</protein>
<accession>A0A366KAZ1</accession>
<dbReference type="OrthoDB" id="9776116at2"/>
<dbReference type="RefSeq" id="WP_113859390.1">
    <property type="nucleotide sequence ID" value="NZ_PDCG01000001.1"/>
</dbReference>
<dbReference type="Proteomes" id="UP000252530">
    <property type="component" value="Unassembled WGS sequence"/>
</dbReference>
<evidence type="ECO:0000313" key="2">
    <source>
        <dbReference type="EMBL" id="RBP98412.1"/>
    </source>
</evidence>
<feature type="domain" description="DUF58" evidence="1">
    <location>
        <begin position="55"/>
        <end position="223"/>
    </location>
</feature>
<evidence type="ECO:0000313" key="3">
    <source>
        <dbReference type="Proteomes" id="UP000252530"/>
    </source>
</evidence>
<dbReference type="Pfam" id="PF01882">
    <property type="entry name" value="DUF58"/>
    <property type="match status" value="1"/>
</dbReference>
<dbReference type="InterPro" id="IPR002881">
    <property type="entry name" value="DUF58"/>
</dbReference>